<dbReference type="EMBL" id="JAWJEJ010000001">
    <property type="protein sequence ID" value="MDV3457772.1"/>
    <property type="molecule type" value="Genomic_DNA"/>
</dbReference>
<keyword evidence="3" id="KW-1185">Reference proteome</keyword>
<dbReference type="PANTHER" id="PTHR36151:SF3">
    <property type="entry name" value="ER-BOUND OXYGENASE MPAB_MPAB'_RUBBER OXYGENASE CATALYTIC DOMAIN-CONTAINING PROTEIN"/>
    <property type="match status" value="1"/>
</dbReference>
<evidence type="ECO:0000259" key="1">
    <source>
        <dbReference type="Pfam" id="PF09995"/>
    </source>
</evidence>
<sequence length="281" mass="30581">MSPTTQAARTLKSALIGQVRAVFNDSAKGETPVVRNPDGLFGPQSVVWRVHGDVTTMMVGGVAALLLQMLHPAVLAGVWDHSSFRGDMLGRLRRTARFIAVTSYGAREEAEAAIAKVRDVHTRVKGVLPDGTPYSADDPRLLAWVHVTEAVSFLDAWIRYAEPDMPLADQDRYFAEFALLAEALGADPIPRSRAEADALIAAMLPELVVDARTREVARMVLDQPAPNLAVKPFQAMAFQAAVDLLPDWARRMHGLRSPGLAAPALRMGTRGIAGTLRWAFR</sequence>
<reference evidence="2 3" key="1">
    <citation type="submission" date="2023-10" db="EMBL/GenBank/DDBJ databases">
        <title>Sphingomonas sp. HF-S4 16S ribosomal RNA gene Genome sequencing and assembly.</title>
        <authorList>
            <person name="Lee H."/>
        </authorList>
    </citation>
    <scope>NUCLEOTIDE SEQUENCE [LARGE SCALE GENOMIC DNA]</scope>
    <source>
        <strain evidence="2 3">HF-S4</strain>
    </source>
</reference>
<dbReference type="InterPro" id="IPR018713">
    <property type="entry name" value="MPAB/Lcp_cat_dom"/>
</dbReference>
<gene>
    <name evidence="2" type="ORF">RZN05_12320</name>
</gene>
<accession>A0ABU3Y912</accession>
<dbReference type="RefSeq" id="WP_317227616.1">
    <property type="nucleotide sequence ID" value="NZ_JAWJEJ010000001.1"/>
</dbReference>
<evidence type="ECO:0000313" key="3">
    <source>
        <dbReference type="Proteomes" id="UP001273531"/>
    </source>
</evidence>
<dbReference type="Proteomes" id="UP001273531">
    <property type="component" value="Unassembled WGS sequence"/>
</dbReference>
<dbReference type="EC" id="1.-.-.-" evidence="2"/>
<protein>
    <submittedName>
        <fullName evidence="2">Oxygenase MpaB family protein</fullName>
        <ecNumber evidence="2">1.-.-.-</ecNumber>
    </submittedName>
</protein>
<dbReference type="PANTHER" id="PTHR36151">
    <property type="entry name" value="BLR2777 PROTEIN"/>
    <property type="match status" value="1"/>
</dbReference>
<evidence type="ECO:0000313" key="2">
    <source>
        <dbReference type="EMBL" id="MDV3457772.1"/>
    </source>
</evidence>
<dbReference type="GO" id="GO:0016491">
    <property type="term" value="F:oxidoreductase activity"/>
    <property type="evidence" value="ECO:0007669"/>
    <property type="project" value="UniProtKB-KW"/>
</dbReference>
<name>A0ABU3Y912_9SPHN</name>
<dbReference type="Pfam" id="PF09995">
    <property type="entry name" value="MPAB_Lcp_cat"/>
    <property type="match status" value="1"/>
</dbReference>
<comment type="caution">
    <text evidence="2">The sequence shown here is derived from an EMBL/GenBank/DDBJ whole genome shotgun (WGS) entry which is preliminary data.</text>
</comment>
<keyword evidence="2" id="KW-0560">Oxidoreductase</keyword>
<proteinExistence type="predicted"/>
<feature type="domain" description="ER-bound oxygenase mpaB/mpaB'/Rubber oxygenase catalytic" evidence="1">
    <location>
        <begin position="48"/>
        <end position="278"/>
    </location>
</feature>
<organism evidence="2 3">
    <name type="scientific">Sphingomonas agrestis</name>
    <dbReference type="NCBI Taxonomy" id="3080540"/>
    <lineage>
        <taxon>Bacteria</taxon>
        <taxon>Pseudomonadati</taxon>
        <taxon>Pseudomonadota</taxon>
        <taxon>Alphaproteobacteria</taxon>
        <taxon>Sphingomonadales</taxon>
        <taxon>Sphingomonadaceae</taxon>
        <taxon>Sphingomonas</taxon>
    </lineage>
</organism>